<evidence type="ECO:0000313" key="3">
    <source>
        <dbReference type="Proteomes" id="UP000324222"/>
    </source>
</evidence>
<gene>
    <name evidence="2" type="ORF">E2C01_034423</name>
</gene>
<accession>A0A5B7F0L1</accession>
<dbReference type="AlphaFoldDB" id="A0A5B7F0L1"/>
<keyword evidence="3" id="KW-1185">Reference proteome</keyword>
<proteinExistence type="predicted"/>
<comment type="caution">
    <text evidence="2">The sequence shown here is derived from an EMBL/GenBank/DDBJ whole genome shotgun (WGS) entry which is preliminary data.</text>
</comment>
<dbReference type="EMBL" id="VSRR010004838">
    <property type="protein sequence ID" value="MPC40850.1"/>
    <property type="molecule type" value="Genomic_DNA"/>
</dbReference>
<organism evidence="2 3">
    <name type="scientific">Portunus trituberculatus</name>
    <name type="common">Swimming crab</name>
    <name type="synonym">Neptunus trituberculatus</name>
    <dbReference type="NCBI Taxonomy" id="210409"/>
    <lineage>
        <taxon>Eukaryota</taxon>
        <taxon>Metazoa</taxon>
        <taxon>Ecdysozoa</taxon>
        <taxon>Arthropoda</taxon>
        <taxon>Crustacea</taxon>
        <taxon>Multicrustacea</taxon>
        <taxon>Malacostraca</taxon>
        <taxon>Eumalacostraca</taxon>
        <taxon>Eucarida</taxon>
        <taxon>Decapoda</taxon>
        <taxon>Pleocyemata</taxon>
        <taxon>Brachyura</taxon>
        <taxon>Eubrachyura</taxon>
        <taxon>Portunoidea</taxon>
        <taxon>Portunidae</taxon>
        <taxon>Portuninae</taxon>
        <taxon>Portunus</taxon>
    </lineage>
</organism>
<feature type="region of interest" description="Disordered" evidence="1">
    <location>
        <begin position="100"/>
        <end position="133"/>
    </location>
</feature>
<dbReference type="Proteomes" id="UP000324222">
    <property type="component" value="Unassembled WGS sequence"/>
</dbReference>
<evidence type="ECO:0000313" key="2">
    <source>
        <dbReference type="EMBL" id="MPC40850.1"/>
    </source>
</evidence>
<name>A0A5B7F0L1_PORTR</name>
<protein>
    <submittedName>
        <fullName evidence="2">Uncharacterized protein</fullName>
    </submittedName>
</protein>
<evidence type="ECO:0000256" key="1">
    <source>
        <dbReference type="SAM" id="MobiDB-lite"/>
    </source>
</evidence>
<reference evidence="2 3" key="1">
    <citation type="submission" date="2019-05" db="EMBL/GenBank/DDBJ databases">
        <title>Another draft genome of Portunus trituberculatus and its Hox gene families provides insights of decapod evolution.</title>
        <authorList>
            <person name="Jeong J.-H."/>
            <person name="Song I."/>
            <person name="Kim S."/>
            <person name="Choi T."/>
            <person name="Kim D."/>
            <person name="Ryu S."/>
            <person name="Kim W."/>
        </authorList>
    </citation>
    <scope>NUCLEOTIDE SEQUENCE [LARGE SCALE GENOMIC DNA]</scope>
    <source>
        <tissue evidence="2">Muscle</tissue>
    </source>
</reference>
<sequence>MLQILLRSDPPLLVSGRPRPCPKKGHSVQSDVQTLLPQIPGCPIVTFPSFRTDLPSIMVGRPASVNLPIPSPPFHFRPPSSTPGCSPKRLSRFLLSPHRDTHHWPDSHPTAHTLREGPRHISRASGTLPPLPSQAYSRTIAAI</sequence>